<keyword evidence="6" id="KW-0597">Phosphoprotein</keyword>
<comment type="caution">
    <text evidence="17">The sequence shown here is derived from an EMBL/GenBank/DDBJ whole genome shotgun (WGS) entry which is preliminary data.</text>
</comment>
<keyword evidence="5" id="KW-1003">Cell membrane</keyword>
<evidence type="ECO:0000259" key="15">
    <source>
        <dbReference type="PROSITE" id="PS50112"/>
    </source>
</evidence>
<dbReference type="SUPFAM" id="SSF55874">
    <property type="entry name" value="ATPase domain of HSP90 chaperone/DNA topoisomerase II/histidine kinase"/>
    <property type="match status" value="1"/>
</dbReference>
<dbReference type="CDD" id="cd00082">
    <property type="entry name" value="HisKA"/>
    <property type="match status" value="1"/>
</dbReference>
<dbReference type="CDD" id="cd00075">
    <property type="entry name" value="HATPase"/>
    <property type="match status" value="1"/>
</dbReference>
<dbReference type="FunFam" id="1.10.287.130:FF:000001">
    <property type="entry name" value="Two-component sensor histidine kinase"/>
    <property type="match status" value="1"/>
</dbReference>
<evidence type="ECO:0000259" key="16">
    <source>
        <dbReference type="PROSITE" id="PS50885"/>
    </source>
</evidence>
<evidence type="ECO:0000259" key="14">
    <source>
        <dbReference type="PROSITE" id="PS50109"/>
    </source>
</evidence>
<dbReference type="InterPro" id="IPR049814">
    <property type="entry name" value="Resp_reg_WalK"/>
</dbReference>
<dbReference type="Pfam" id="PF02518">
    <property type="entry name" value="HATPase_c"/>
    <property type="match status" value="1"/>
</dbReference>
<evidence type="ECO:0000313" key="17">
    <source>
        <dbReference type="EMBL" id="TDM02025.1"/>
    </source>
</evidence>
<evidence type="ECO:0000256" key="8">
    <source>
        <dbReference type="ARBA" id="ARBA00022741"/>
    </source>
</evidence>
<dbReference type="InterPro" id="IPR057640">
    <property type="entry name" value="Cache_WalK"/>
</dbReference>
<dbReference type="Pfam" id="PF23846">
    <property type="entry name" value="Cache_WalK"/>
    <property type="match status" value="1"/>
</dbReference>
<comment type="subcellular location">
    <subcellularLocation>
        <location evidence="2">Cell membrane</location>
        <topology evidence="2">Multi-pass membrane protein</topology>
    </subcellularLocation>
</comment>
<dbReference type="GO" id="GO:0004721">
    <property type="term" value="F:phosphoprotein phosphatase activity"/>
    <property type="evidence" value="ECO:0007669"/>
    <property type="project" value="TreeGrafter"/>
</dbReference>
<sequence length="620" mass="70771">MKYIQAFIKKLQSLHIKLVVVYVLLIIIGMQIIGLYFTNNLEKELTENFKDNVERQVRQLAYDIDEAYKENNDDNTERKIQSIIDDYTSRSGVGEARSDIDEIRFINTNELIIATSKVSDSVSIDQKNKDTQIQKALSLGQSNDQIQLKEEGASKKRVWVKNETIKVNDEVMGVIHVESSIETVYQQLDKINQIFIIGTGLSLLITGLLGFFIARTITKPISDMRNQALEMSKGNYTNRVKVYGSDEIGELALTFNNLAKRVQEAQANTESEKRRLDSVITHMLDGVIATDRRGRVRIVNDMALRMLTVNHDEIEGRHVLDVLKMEEHYSLEELQENSGGVIIDIDGEYPLIVRVSFSTIIQDTGFITGYIAVLHDVTEQHHVENERREFVANVSHELRTPLTSMRSYIEALEEGAWQNADLAPQFLSVTREEIDRMIRLVNDLLQLSKMDNSNETLNRELIDFNMFIHKIINRFEMSEGKSATFVRDIPKSGIFVEIDPDKMTQVFDNVISNALKYSKGKKKVEFHVKQNLLFNRMTIQIKDNGIGIPLNKVDKIFDRFFRVDKARTRKMGGTGLGLAISKEIVEAHNGRIWANSQEGKGTSVYITLPCEVLDDGDWDV</sequence>
<evidence type="ECO:0000256" key="13">
    <source>
        <dbReference type="SAM" id="Phobius"/>
    </source>
</evidence>
<dbReference type="CDD" id="cd06225">
    <property type="entry name" value="HAMP"/>
    <property type="match status" value="1"/>
</dbReference>
<keyword evidence="13" id="KW-0812">Transmembrane</keyword>
<dbReference type="InterPro" id="IPR004358">
    <property type="entry name" value="Sig_transdc_His_kin-like_C"/>
</dbReference>
<evidence type="ECO:0000256" key="12">
    <source>
        <dbReference type="ARBA" id="ARBA00023136"/>
    </source>
</evidence>
<dbReference type="Proteomes" id="UP000295328">
    <property type="component" value="Unassembled WGS sequence"/>
</dbReference>
<dbReference type="Pfam" id="PF13426">
    <property type="entry name" value="PAS_9"/>
    <property type="match status" value="1"/>
</dbReference>
<dbReference type="EMBL" id="SCWE01000002">
    <property type="protein sequence ID" value="TDM02025.1"/>
    <property type="molecule type" value="Genomic_DNA"/>
</dbReference>
<feature type="domain" description="HAMP" evidence="16">
    <location>
        <begin position="215"/>
        <end position="267"/>
    </location>
</feature>
<keyword evidence="12 13" id="KW-0472">Membrane</keyword>
<keyword evidence="8" id="KW-0547">Nucleotide-binding</keyword>
<name>A0A4R6BJY6_9STAP</name>
<dbReference type="InterPro" id="IPR005467">
    <property type="entry name" value="His_kinase_dom"/>
</dbReference>
<dbReference type="SUPFAM" id="SSF158472">
    <property type="entry name" value="HAMP domain-like"/>
    <property type="match status" value="1"/>
</dbReference>
<dbReference type="GO" id="GO:0005886">
    <property type="term" value="C:plasma membrane"/>
    <property type="evidence" value="ECO:0007669"/>
    <property type="project" value="UniProtKB-SubCell"/>
</dbReference>
<feature type="domain" description="Histidine kinase" evidence="14">
    <location>
        <begin position="393"/>
        <end position="612"/>
    </location>
</feature>
<dbReference type="PROSITE" id="PS50885">
    <property type="entry name" value="HAMP"/>
    <property type="match status" value="1"/>
</dbReference>
<feature type="domain" description="PAS" evidence="15">
    <location>
        <begin position="272"/>
        <end position="333"/>
    </location>
</feature>
<dbReference type="RefSeq" id="WP_133430037.1">
    <property type="nucleotide sequence ID" value="NZ_BMCC01000003.1"/>
</dbReference>
<evidence type="ECO:0000256" key="2">
    <source>
        <dbReference type="ARBA" id="ARBA00004651"/>
    </source>
</evidence>
<dbReference type="FunFam" id="3.30.565.10:FF:000006">
    <property type="entry name" value="Sensor histidine kinase WalK"/>
    <property type="match status" value="1"/>
</dbReference>
<dbReference type="InterPro" id="IPR035965">
    <property type="entry name" value="PAS-like_dom_sf"/>
</dbReference>
<dbReference type="GO" id="GO:0016036">
    <property type="term" value="P:cellular response to phosphate starvation"/>
    <property type="evidence" value="ECO:0007669"/>
    <property type="project" value="TreeGrafter"/>
</dbReference>
<dbReference type="InterPro" id="IPR003660">
    <property type="entry name" value="HAMP_dom"/>
</dbReference>
<dbReference type="Gene3D" id="1.10.287.130">
    <property type="match status" value="1"/>
</dbReference>
<dbReference type="InterPro" id="IPR000014">
    <property type="entry name" value="PAS"/>
</dbReference>
<accession>A0A4R6BJY6</accession>
<keyword evidence="10" id="KW-0067">ATP-binding</keyword>
<dbReference type="SMART" id="SM00091">
    <property type="entry name" value="PAS"/>
    <property type="match status" value="1"/>
</dbReference>
<dbReference type="SMART" id="SM00387">
    <property type="entry name" value="HATPase_c"/>
    <property type="match status" value="1"/>
</dbReference>
<dbReference type="Pfam" id="PF00672">
    <property type="entry name" value="HAMP"/>
    <property type="match status" value="1"/>
</dbReference>
<keyword evidence="7" id="KW-0808">Transferase</keyword>
<dbReference type="OrthoDB" id="9813151at2"/>
<proteinExistence type="predicted"/>
<dbReference type="Gene3D" id="1.10.8.500">
    <property type="entry name" value="HAMP domain in histidine kinase"/>
    <property type="match status" value="1"/>
</dbReference>
<dbReference type="NCBIfam" id="NF033092">
    <property type="entry name" value="HK_WalK"/>
    <property type="match status" value="1"/>
</dbReference>
<dbReference type="PROSITE" id="PS50112">
    <property type="entry name" value="PAS"/>
    <property type="match status" value="1"/>
</dbReference>
<dbReference type="InterPro" id="IPR036097">
    <property type="entry name" value="HisK_dim/P_sf"/>
</dbReference>
<reference evidence="17 18" key="1">
    <citation type="submission" date="2019-01" db="EMBL/GenBank/DDBJ databases">
        <title>Draft genome sequences of the type strains of six Macrococcus species.</title>
        <authorList>
            <person name="Mazhar S."/>
            <person name="Altermann E."/>
            <person name="Hill C."/>
            <person name="Mcauliffe O."/>
        </authorList>
    </citation>
    <scope>NUCLEOTIDE SEQUENCE [LARGE SCALE GENOMIC DNA]</scope>
    <source>
        <strain evidence="17 18">CCM4809</strain>
    </source>
</reference>
<dbReference type="InterPro" id="IPR036890">
    <property type="entry name" value="HATPase_C_sf"/>
</dbReference>
<dbReference type="GO" id="GO:0005524">
    <property type="term" value="F:ATP binding"/>
    <property type="evidence" value="ECO:0007669"/>
    <property type="project" value="UniProtKB-KW"/>
</dbReference>
<dbReference type="CDD" id="cd00130">
    <property type="entry name" value="PAS"/>
    <property type="match status" value="1"/>
</dbReference>
<evidence type="ECO:0000256" key="4">
    <source>
        <dbReference type="ARBA" id="ARBA00017772"/>
    </source>
</evidence>
<evidence type="ECO:0000256" key="6">
    <source>
        <dbReference type="ARBA" id="ARBA00022553"/>
    </source>
</evidence>
<comment type="catalytic activity">
    <reaction evidence="1">
        <text>ATP + protein L-histidine = ADP + protein N-phospho-L-histidine.</text>
        <dbReference type="EC" id="2.7.13.3"/>
    </reaction>
</comment>
<feature type="transmembrane region" description="Helical" evidence="13">
    <location>
        <begin position="20"/>
        <end position="38"/>
    </location>
</feature>
<evidence type="ECO:0000256" key="7">
    <source>
        <dbReference type="ARBA" id="ARBA00022679"/>
    </source>
</evidence>
<dbReference type="InterPro" id="IPR050351">
    <property type="entry name" value="BphY/WalK/GraS-like"/>
</dbReference>
<organism evidence="17 18">
    <name type="scientific">Macrococcus hajekii</name>
    <dbReference type="NCBI Taxonomy" id="198482"/>
    <lineage>
        <taxon>Bacteria</taxon>
        <taxon>Bacillati</taxon>
        <taxon>Bacillota</taxon>
        <taxon>Bacilli</taxon>
        <taxon>Bacillales</taxon>
        <taxon>Staphylococcaceae</taxon>
        <taxon>Macrococcus</taxon>
    </lineage>
</organism>
<dbReference type="InterPro" id="IPR003661">
    <property type="entry name" value="HisK_dim/P_dom"/>
</dbReference>
<dbReference type="PRINTS" id="PR00344">
    <property type="entry name" value="BCTRLSENSOR"/>
</dbReference>
<dbReference type="SUPFAM" id="SSF47384">
    <property type="entry name" value="Homodimeric domain of signal transducing histidine kinase"/>
    <property type="match status" value="1"/>
</dbReference>
<dbReference type="EC" id="2.7.13.3" evidence="3"/>
<protein>
    <recommendedName>
        <fullName evidence="4">Sensor protein kinase WalK</fullName>
        <ecNumber evidence="3">2.7.13.3</ecNumber>
    </recommendedName>
</protein>
<evidence type="ECO:0000256" key="11">
    <source>
        <dbReference type="ARBA" id="ARBA00023012"/>
    </source>
</evidence>
<keyword evidence="13" id="KW-1133">Transmembrane helix</keyword>
<feature type="transmembrane region" description="Helical" evidence="13">
    <location>
        <begin position="194"/>
        <end position="214"/>
    </location>
</feature>
<dbReference type="Gene3D" id="3.30.565.10">
    <property type="entry name" value="Histidine kinase-like ATPase, C-terminal domain"/>
    <property type="match status" value="1"/>
</dbReference>
<dbReference type="InterPro" id="IPR003594">
    <property type="entry name" value="HATPase_dom"/>
</dbReference>
<dbReference type="AlphaFoldDB" id="A0A4R6BJY6"/>
<evidence type="ECO:0000313" key="18">
    <source>
        <dbReference type="Proteomes" id="UP000295328"/>
    </source>
</evidence>
<evidence type="ECO:0000256" key="9">
    <source>
        <dbReference type="ARBA" id="ARBA00022777"/>
    </source>
</evidence>
<dbReference type="SMART" id="SM00388">
    <property type="entry name" value="HisKA"/>
    <property type="match status" value="1"/>
</dbReference>
<dbReference type="PROSITE" id="PS50109">
    <property type="entry name" value="HIS_KIN"/>
    <property type="match status" value="1"/>
</dbReference>
<keyword evidence="18" id="KW-1185">Reference proteome</keyword>
<keyword evidence="9 17" id="KW-0418">Kinase</keyword>
<dbReference type="NCBIfam" id="TIGR00229">
    <property type="entry name" value="sensory_box"/>
    <property type="match status" value="1"/>
</dbReference>
<dbReference type="SUPFAM" id="SSF55785">
    <property type="entry name" value="PYP-like sensor domain (PAS domain)"/>
    <property type="match status" value="1"/>
</dbReference>
<dbReference type="SMART" id="SM00304">
    <property type="entry name" value="HAMP"/>
    <property type="match status" value="1"/>
</dbReference>
<evidence type="ECO:0000256" key="3">
    <source>
        <dbReference type="ARBA" id="ARBA00012438"/>
    </source>
</evidence>
<dbReference type="GO" id="GO:0000155">
    <property type="term" value="F:phosphorelay sensor kinase activity"/>
    <property type="evidence" value="ECO:0007669"/>
    <property type="project" value="InterPro"/>
</dbReference>
<evidence type="ECO:0000256" key="10">
    <source>
        <dbReference type="ARBA" id="ARBA00022840"/>
    </source>
</evidence>
<evidence type="ECO:0000256" key="5">
    <source>
        <dbReference type="ARBA" id="ARBA00022475"/>
    </source>
</evidence>
<dbReference type="PANTHER" id="PTHR45453:SF1">
    <property type="entry name" value="PHOSPHATE REGULON SENSOR PROTEIN PHOR"/>
    <property type="match status" value="1"/>
</dbReference>
<dbReference type="PANTHER" id="PTHR45453">
    <property type="entry name" value="PHOSPHATE REGULON SENSOR PROTEIN PHOR"/>
    <property type="match status" value="1"/>
</dbReference>
<dbReference type="Gene3D" id="3.30.450.20">
    <property type="entry name" value="PAS domain"/>
    <property type="match status" value="2"/>
</dbReference>
<gene>
    <name evidence="17" type="primary">walK</name>
    <name evidence="17" type="ORF">ERX37_07420</name>
</gene>
<evidence type="ECO:0000256" key="1">
    <source>
        <dbReference type="ARBA" id="ARBA00000085"/>
    </source>
</evidence>
<dbReference type="Pfam" id="PF00512">
    <property type="entry name" value="HisKA"/>
    <property type="match status" value="1"/>
</dbReference>
<keyword evidence="11" id="KW-0902">Two-component regulatory system</keyword>